<dbReference type="KEGG" id="blr:BRLA_c040640"/>
<dbReference type="Pfam" id="PF13380">
    <property type="entry name" value="CoA_binding_2"/>
    <property type="match status" value="1"/>
</dbReference>
<dbReference type="InterPro" id="IPR003781">
    <property type="entry name" value="CoA-bd"/>
</dbReference>
<dbReference type="eggNOG" id="COG1832">
    <property type="taxonomic scope" value="Bacteria"/>
</dbReference>
<dbReference type="InterPro" id="IPR036291">
    <property type="entry name" value="NAD(P)-bd_dom_sf"/>
</dbReference>
<dbReference type="PANTHER" id="PTHR33303">
    <property type="entry name" value="CYTOPLASMIC PROTEIN-RELATED"/>
    <property type="match status" value="1"/>
</dbReference>
<sequence length="143" mass="15890">MAFTNPTNDERRTILEEAKTIAVVGCSNRPDRTSYMIAEALQHAGYHVIPVNPIIAGETVLGEKVIASLADIKTPVDIVNVFRRSEDTLPVAEDTIKMAHKPKVFWLQQGIYNEEAAQLVEEQGITAVMDHCIKVDHAILVRK</sequence>
<dbReference type="RefSeq" id="WP_003334665.1">
    <property type="nucleotide sequence ID" value="NZ_CP007806.1"/>
</dbReference>
<dbReference type="Gene3D" id="3.40.50.720">
    <property type="entry name" value="NAD(P)-binding Rossmann-like Domain"/>
    <property type="match status" value="1"/>
</dbReference>
<dbReference type="PANTHER" id="PTHR33303:SF2">
    <property type="entry name" value="COA-BINDING DOMAIN-CONTAINING PROTEIN"/>
    <property type="match status" value="1"/>
</dbReference>
<dbReference type="AlphaFoldDB" id="A0A075RAD2"/>
<dbReference type="HOGENOM" id="CLU_112567_0_0_9"/>
<dbReference type="EMBL" id="CP007806">
    <property type="protein sequence ID" value="AIG28341.1"/>
    <property type="molecule type" value="Genomic_DNA"/>
</dbReference>
<reference evidence="2 3" key="1">
    <citation type="journal article" date="2011" name="J. Bacteriol.">
        <title>Genome sequence of Brevibacillus laterosporus LMG 15441, a pathogen of invertebrates.</title>
        <authorList>
            <person name="Djukic M."/>
            <person name="Poehlein A."/>
            <person name="Thurmer A."/>
            <person name="Daniel R."/>
        </authorList>
    </citation>
    <scope>NUCLEOTIDE SEQUENCE [LARGE SCALE GENOMIC DNA]</scope>
    <source>
        <strain evidence="2 3">LMG 15441</strain>
    </source>
</reference>
<evidence type="ECO:0000313" key="2">
    <source>
        <dbReference type="EMBL" id="AIG28341.1"/>
    </source>
</evidence>
<dbReference type="STRING" id="1042163.BRLA_c040640"/>
<proteinExistence type="predicted"/>
<protein>
    <submittedName>
        <fullName evidence="2">Putative CoA-binding protein</fullName>
    </submittedName>
</protein>
<evidence type="ECO:0000259" key="1">
    <source>
        <dbReference type="SMART" id="SM00881"/>
    </source>
</evidence>
<evidence type="ECO:0000313" key="3">
    <source>
        <dbReference type="Proteomes" id="UP000005850"/>
    </source>
</evidence>
<dbReference type="SMART" id="SM00881">
    <property type="entry name" value="CoA_binding"/>
    <property type="match status" value="1"/>
</dbReference>
<feature type="domain" description="CoA-binding" evidence="1">
    <location>
        <begin position="15"/>
        <end position="111"/>
    </location>
</feature>
<name>A0A075RAD2_BRELA</name>
<gene>
    <name evidence="2" type="ORF">BRLA_c040640</name>
</gene>
<accession>A0A075RAD2</accession>
<dbReference type="SUPFAM" id="SSF51735">
    <property type="entry name" value="NAD(P)-binding Rossmann-fold domains"/>
    <property type="match status" value="1"/>
</dbReference>
<keyword evidence="3" id="KW-1185">Reference proteome</keyword>
<dbReference type="Proteomes" id="UP000005850">
    <property type="component" value="Chromosome"/>
</dbReference>
<organism evidence="2 3">
    <name type="scientific">Brevibacillus laterosporus LMG 15441</name>
    <dbReference type="NCBI Taxonomy" id="1042163"/>
    <lineage>
        <taxon>Bacteria</taxon>
        <taxon>Bacillati</taxon>
        <taxon>Bacillota</taxon>
        <taxon>Bacilli</taxon>
        <taxon>Bacillales</taxon>
        <taxon>Paenibacillaceae</taxon>
        <taxon>Brevibacillus</taxon>
    </lineage>
</organism>